<dbReference type="AlphaFoldDB" id="A0A8J6LC17"/>
<sequence>MYDVASRTVIIKSATGENVGPSTYVVCNPRSRKQNCAPFLSTRSQSPSFVTKFSTDAIYNVREYREKIKGGSSLQNTAPRFVYRADDTPGPTRYTAKPIQCRKKKLKLDPTKPKLYACAVPYSLTVVAPSIPTKDDQNGYDIDGDGNIVKVPPDEEEPTELTIQSQFSGKRGWRWSCRTSERFDANRFKTCGPGPAAYTTKIPKCRRAEEDERFREMARLFSFVPRYVEAQELKAARARTPGPGTYDVSPAEPAPDRSKPIKPKPFINSTARFHQLVSETPAPTAYKICDCSRMHKQFSCKCAPFGFDSPRFQRKKFECSPGPASYVVKGALQAKMEKKRSPYALCDPPFNSTAVRSMSLVQRDAACTPSAAEYPQDEKCVCKRPMPILSSVFMSCSDRFVAPSDKKDFVGPAKYDIAWSFDRVRNRKCRNFGDVPFNSSGPRSTTPATKVGVPCSTSYELELSLCKPGFHFARDWRFKCEEETPGPGSYNIHPRLEKSTYKAVDTHNLRLKENVLRKKLRTAPRDTRKRWMSIMKKKKLLKWFDVELDYEERMILLIQELFDKPI</sequence>
<proteinExistence type="predicted"/>
<dbReference type="Pfam" id="PF07004">
    <property type="entry name" value="SHIPPO-rpt"/>
    <property type="match status" value="2"/>
</dbReference>
<evidence type="ECO:0000313" key="2">
    <source>
        <dbReference type="EMBL" id="KAH0815167.1"/>
    </source>
</evidence>
<evidence type="ECO:0000313" key="3">
    <source>
        <dbReference type="Proteomes" id="UP000719412"/>
    </source>
</evidence>
<dbReference type="InterPro" id="IPR051291">
    <property type="entry name" value="CIMAP"/>
</dbReference>
<reference evidence="2" key="2">
    <citation type="submission" date="2021-08" db="EMBL/GenBank/DDBJ databases">
        <authorList>
            <person name="Eriksson T."/>
        </authorList>
    </citation>
    <scope>NUCLEOTIDE SEQUENCE</scope>
    <source>
        <strain evidence="2">Stoneville</strain>
        <tissue evidence="2">Whole head</tissue>
    </source>
</reference>
<reference evidence="2" key="1">
    <citation type="journal article" date="2020" name="J Insects Food Feed">
        <title>The yellow mealworm (Tenebrio molitor) genome: a resource for the emerging insects as food and feed industry.</title>
        <authorList>
            <person name="Eriksson T."/>
            <person name="Andere A."/>
            <person name="Kelstrup H."/>
            <person name="Emery V."/>
            <person name="Picard C."/>
        </authorList>
    </citation>
    <scope>NUCLEOTIDE SEQUENCE</scope>
    <source>
        <strain evidence="2">Stoneville</strain>
        <tissue evidence="2">Whole head</tissue>
    </source>
</reference>
<organism evidence="2 3">
    <name type="scientific">Tenebrio molitor</name>
    <name type="common">Yellow mealworm beetle</name>
    <dbReference type="NCBI Taxonomy" id="7067"/>
    <lineage>
        <taxon>Eukaryota</taxon>
        <taxon>Metazoa</taxon>
        <taxon>Ecdysozoa</taxon>
        <taxon>Arthropoda</taxon>
        <taxon>Hexapoda</taxon>
        <taxon>Insecta</taxon>
        <taxon>Pterygota</taxon>
        <taxon>Neoptera</taxon>
        <taxon>Endopterygota</taxon>
        <taxon>Coleoptera</taxon>
        <taxon>Polyphaga</taxon>
        <taxon>Cucujiformia</taxon>
        <taxon>Tenebrionidae</taxon>
        <taxon>Tenebrio</taxon>
    </lineage>
</organism>
<name>A0A8J6LC17_TENMO</name>
<gene>
    <name evidence="2" type="ORF">GEV33_007623</name>
</gene>
<evidence type="ECO:0000256" key="1">
    <source>
        <dbReference type="SAM" id="MobiDB-lite"/>
    </source>
</evidence>
<dbReference type="EMBL" id="JABDTM020023456">
    <property type="protein sequence ID" value="KAH0815167.1"/>
    <property type="molecule type" value="Genomic_DNA"/>
</dbReference>
<dbReference type="Proteomes" id="UP000719412">
    <property type="component" value="Unassembled WGS sequence"/>
</dbReference>
<protein>
    <submittedName>
        <fullName evidence="2">Uncharacterized protein</fullName>
    </submittedName>
</protein>
<dbReference type="PANTHER" id="PTHR21580">
    <property type="entry name" value="SHIPPO-1-RELATED"/>
    <property type="match status" value="1"/>
</dbReference>
<keyword evidence="3" id="KW-1185">Reference proteome</keyword>
<dbReference type="InterPro" id="IPR010736">
    <property type="entry name" value="SHIPPO-rpt"/>
</dbReference>
<comment type="caution">
    <text evidence="2">The sequence shown here is derived from an EMBL/GenBank/DDBJ whole genome shotgun (WGS) entry which is preliminary data.</text>
</comment>
<accession>A0A8J6LC17</accession>
<feature type="region of interest" description="Disordered" evidence="1">
    <location>
        <begin position="238"/>
        <end position="263"/>
    </location>
</feature>